<evidence type="ECO:0000313" key="2">
    <source>
        <dbReference type="EMBL" id="GLC23507.1"/>
    </source>
</evidence>
<sequence>MWPSDGRDAASVPHFPTHRTGTTMGTPLPPRDHRISKSEAVKKTKKYKEKKEKKDRFPTLAFHAEAYKRILDQPGCVGIRAYPGEEETGAVTMILVGVDADGNDMVDGALEQQPIGCPDVCSDPNELNTE</sequence>
<keyword evidence="3" id="KW-1185">Reference proteome</keyword>
<protein>
    <submittedName>
        <fullName evidence="2">Uncharacterized protein</fullName>
    </submittedName>
</protein>
<proteinExistence type="predicted"/>
<dbReference type="Proteomes" id="UP001161325">
    <property type="component" value="Unassembled WGS sequence"/>
</dbReference>
<dbReference type="EMBL" id="BRXS01000001">
    <property type="protein sequence ID" value="GLC23507.1"/>
    <property type="molecule type" value="Genomic_DNA"/>
</dbReference>
<organism evidence="2 3">
    <name type="scientific">Roseisolibacter agri</name>
    <dbReference type="NCBI Taxonomy" id="2014610"/>
    <lineage>
        <taxon>Bacteria</taxon>
        <taxon>Pseudomonadati</taxon>
        <taxon>Gemmatimonadota</taxon>
        <taxon>Gemmatimonadia</taxon>
        <taxon>Gemmatimonadales</taxon>
        <taxon>Gemmatimonadaceae</taxon>
        <taxon>Roseisolibacter</taxon>
    </lineage>
</organism>
<reference evidence="2" key="1">
    <citation type="submission" date="2022-08" db="EMBL/GenBank/DDBJ databases">
        <title>Draft genome sequencing of Roseisolibacter agri AW1220.</title>
        <authorList>
            <person name="Tobiishi Y."/>
            <person name="Tonouchi A."/>
        </authorList>
    </citation>
    <scope>NUCLEOTIDE SEQUENCE</scope>
    <source>
        <strain evidence="2">AW1220</strain>
    </source>
</reference>
<accession>A0AA37Q4A4</accession>
<gene>
    <name evidence="2" type="ORF">rosag_00200</name>
</gene>
<evidence type="ECO:0000313" key="3">
    <source>
        <dbReference type="Proteomes" id="UP001161325"/>
    </source>
</evidence>
<feature type="region of interest" description="Disordered" evidence="1">
    <location>
        <begin position="1"/>
        <end position="54"/>
    </location>
</feature>
<feature type="compositionally biased region" description="Basic and acidic residues" evidence="1">
    <location>
        <begin position="30"/>
        <end position="42"/>
    </location>
</feature>
<name>A0AA37Q4A4_9BACT</name>
<comment type="caution">
    <text evidence="2">The sequence shown here is derived from an EMBL/GenBank/DDBJ whole genome shotgun (WGS) entry which is preliminary data.</text>
</comment>
<dbReference type="AlphaFoldDB" id="A0AA37Q4A4"/>
<evidence type="ECO:0000256" key="1">
    <source>
        <dbReference type="SAM" id="MobiDB-lite"/>
    </source>
</evidence>